<dbReference type="EMBL" id="JSAQ01000001">
    <property type="protein sequence ID" value="KGO05742.1"/>
    <property type="molecule type" value="Genomic_DNA"/>
</dbReference>
<evidence type="ECO:0000313" key="3">
    <source>
        <dbReference type="Proteomes" id="UP000030140"/>
    </source>
</evidence>
<evidence type="ECO:0000313" key="2">
    <source>
        <dbReference type="EMBL" id="KGO05742.1"/>
    </source>
</evidence>
<dbReference type="PANTHER" id="PTHR42841">
    <property type="entry name" value="AMINE OXIDASE"/>
    <property type="match status" value="1"/>
</dbReference>
<dbReference type="Proteomes" id="UP000030140">
    <property type="component" value="Unassembled WGS sequence"/>
</dbReference>
<keyword evidence="3" id="KW-1185">Reference proteome</keyword>
<dbReference type="GO" id="GO:0016491">
    <property type="term" value="F:oxidoreductase activity"/>
    <property type="evidence" value="ECO:0007669"/>
    <property type="project" value="InterPro"/>
</dbReference>
<dbReference type="SUPFAM" id="SSF51905">
    <property type="entry name" value="FAD/NAD(P)-binding domain"/>
    <property type="match status" value="1"/>
</dbReference>
<proteinExistence type="predicted"/>
<dbReference type="RefSeq" id="WP_035324778.1">
    <property type="nucleotide sequence ID" value="NZ_CP015125.1"/>
</dbReference>
<dbReference type="PATRIC" id="fig|1300343.5.peg.2146"/>
<name>A0A0A2GR83_9FLAO</name>
<dbReference type="Pfam" id="PF01593">
    <property type="entry name" value="Amino_oxidase"/>
    <property type="match status" value="1"/>
</dbReference>
<reference evidence="2 3" key="1">
    <citation type="submission" date="2014-10" db="EMBL/GenBank/DDBJ databases">
        <title>Draft genome sequence of the proteorhodopsin-containing marine bacterium Dokdonia donghaensis.</title>
        <authorList>
            <person name="Gomez-Consarnau L."/>
            <person name="Gonzalez J.M."/>
            <person name="Riedel T."/>
            <person name="Jaenicke S."/>
            <person name="Wagner-Doebler I."/>
            <person name="Fuhrman J.A."/>
        </authorList>
    </citation>
    <scope>NUCLEOTIDE SEQUENCE [LARGE SCALE GENOMIC DNA]</scope>
    <source>
        <strain evidence="2 3">DSW-1</strain>
    </source>
</reference>
<comment type="caution">
    <text evidence="2">The sequence shown here is derived from an EMBL/GenBank/DDBJ whole genome shotgun (WGS) entry which is preliminary data.</text>
</comment>
<dbReference type="OrthoDB" id="9767561at2"/>
<dbReference type="Gene3D" id="3.50.50.60">
    <property type="entry name" value="FAD/NAD(P)-binding domain"/>
    <property type="match status" value="1"/>
</dbReference>
<evidence type="ECO:0000259" key="1">
    <source>
        <dbReference type="Pfam" id="PF01593"/>
    </source>
</evidence>
<organism evidence="2 3">
    <name type="scientific">Dokdonia donghaensis DSW-1</name>
    <dbReference type="NCBI Taxonomy" id="1300343"/>
    <lineage>
        <taxon>Bacteria</taxon>
        <taxon>Pseudomonadati</taxon>
        <taxon>Bacteroidota</taxon>
        <taxon>Flavobacteriia</taxon>
        <taxon>Flavobacteriales</taxon>
        <taxon>Flavobacteriaceae</taxon>
        <taxon>Dokdonia</taxon>
    </lineage>
</organism>
<dbReference type="KEGG" id="ddo:I597_2130"/>
<dbReference type="InterPro" id="IPR002937">
    <property type="entry name" value="Amino_oxidase"/>
</dbReference>
<dbReference type="AlphaFoldDB" id="A0A0A2GR83"/>
<gene>
    <name evidence="2" type="ORF">NV36_02015</name>
</gene>
<protein>
    <submittedName>
        <fullName evidence="2">Oxidoreductase</fullName>
    </submittedName>
</protein>
<sequence>MNNSTHKIHIIGAGISGLIAAIQLEQKGYTPTIIEATDRAGGRVKTDVVNGYQLDHGFQVLLDAYPKAKQYLDYKALELQSFLPGATIFKNRKSQSIGDPTRSIKMLIPTMTSSVGTLGDKVKVLKLNKDLKNKSIEEIFNTPESSTLVYLRKRGFSQAMITDFFKPFFSGIFLETALETSSRMFEFVYKMFGEGMATVPKAGIEAIPKQLSSKLKNTTFMFNTSVASVEDNTITLTNGTTLESDYTIIATEASQFIANLRGQETPWKSCVNLYYEVEAVGKKQPLIQLVADENTRINNLFYVDALETATTGAKNLLSVTVVDDQDLSEKALVATVTSELATYCNITDVTFLKSYVIPRALPKLDNLRMDCEASETQLKDTIFLAGDHLLNGSLNAAMISGERAAQAVIEKIEGLLQ</sequence>
<accession>A0A0A2GR83</accession>
<feature type="domain" description="Amine oxidase" evidence="1">
    <location>
        <begin position="15"/>
        <end position="409"/>
    </location>
</feature>
<dbReference type="InterPro" id="IPR036188">
    <property type="entry name" value="FAD/NAD-bd_sf"/>
</dbReference>